<dbReference type="Gene3D" id="3.80.10.10">
    <property type="entry name" value="Ribonuclease Inhibitor"/>
    <property type="match status" value="1"/>
</dbReference>
<gene>
    <name evidence="2" type="ORF">EG68_04857</name>
</gene>
<dbReference type="SUPFAM" id="SSF47473">
    <property type="entry name" value="EF-hand"/>
    <property type="match status" value="1"/>
</dbReference>
<dbReference type="InterPro" id="IPR011992">
    <property type="entry name" value="EF-hand-dom_pair"/>
</dbReference>
<dbReference type="InterPro" id="IPR052394">
    <property type="entry name" value="LRR-containing"/>
</dbReference>
<proteinExistence type="predicted"/>
<dbReference type="PROSITE" id="PS50222">
    <property type="entry name" value="EF_HAND_2"/>
    <property type="match status" value="1"/>
</dbReference>
<comment type="caution">
    <text evidence="2">The sequence shown here is derived from an EMBL/GenBank/DDBJ whole genome shotgun (WGS) entry which is preliminary data.</text>
</comment>
<name>A0A8S9YXL6_9TREM</name>
<dbReference type="InterPro" id="IPR002048">
    <property type="entry name" value="EF_hand_dom"/>
</dbReference>
<dbReference type="OrthoDB" id="120976at2759"/>
<keyword evidence="3" id="KW-1185">Reference proteome</keyword>
<sequence>MEELALESEGSISINEIITDEHHVLSDPLEQPKLLTDGQLRALILQSSGCDPTLLVADSASASLLLASNWMDAKVESLRARSRLWNTAQLRFSRIMISEAEDDVEHFDINDEKFQLPEESDTDLDMDKEQLLQIEQPVRTIRKVSWRRASSARSKSKSSSVISTPSNPSFHSVVNLVKQHNDSTNTRSESTDDDLLDAYFWPDNMPTEAELRHDTVGAAHYVRACIQNETAPIRSVMERLGQKTLVLRHRGLGAAGMKLLTQALQLNRKILNLNLSRNRISSQGAEQLGDAISSNDTMERLNLSWNSITGQGAIVIAHGLKENVRLRQCDLSWNGFAGRAGIELARVVRENTKLSHLFLRGCRLEDQSLEAIGQGLLVASMDESQLELVDLSRNPFSTKAVSRLFFTLTQLTHTKMKCLLLEDVPIDCQCGQILMELNRKFPDMSIKHGPELIVGNTWEEVKVESGKFVSLFVLLREGIRYNRRRLVDILSEMDTERNNYVTLTQFIEALKKLPIRYRYSQLVDLLQSLDKLHNGTIYYGDYLSPSPISALMD</sequence>
<evidence type="ECO:0000259" key="1">
    <source>
        <dbReference type="PROSITE" id="PS50222"/>
    </source>
</evidence>
<evidence type="ECO:0000313" key="3">
    <source>
        <dbReference type="Proteomes" id="UP000822476"/>
    </source>
</evidence>
<dbReference type="GO" id="GO:0005509">
    <property type="term" value="F:calcium ion binding"/>
    <property type="evidence" value="ECO:0007669"/>
    <property type="project" value="InterPro"/>
</dbReference>
<dbReference type="PANTHER" id="PTHR24114:SF2">
    <property type="entry name" value="F-BOX DOMAIN-CONTAINING PROTEIN-RELATED"/>
    <property type="match status" value="1"/>
</dbReference>
<dbReference type="AlphaFoldDB" id="A0A8S9YXL6"/>
<dbReference type="SUPFAM" id="SSF52047">
    <property type="entry name" value="RNI-like"/>
    <property type="match status" value="1"/>
</dbReference>
<dbReference type="Proteomes" id="UP000822476">
    <property type="component" value="Unassembled WGS sequence"/>
</dbReference>
<dbReference type="Gene3D" id="1.10.238.10">
    <property type="entry name" value="EF-hand"/>
    <property type="match status" value="1"/>
</dbReference>
<dbReference type="PANTHER" id="PTHR24114">
    <property type="entry name" value="LEUCINE RICH REPEAT FAMILY PROTEIN"/>
    <property type="match status" value="1"/>
</dbReference>
<organism evidence="2 3">
    <name type="scientific">Paragonimus skrjabini miyazakii</name>
    <dbReference type="NCBI Taxonomy" id="59628"/>
    <lineage>
        <taxon>Eukaryota</taxon>
        <taxon>Metazoa</taxon>
        <taxon>Spiralia</taxon>
        <taxon>Lophotrochozoa</taxon>
        <taxon>Platyhelminthes</taxon>
        <taxon>Trematoda</taxon>
        <taxon>Digenea</taxon>
        <taxon>Plagiorchiida</taxon>
        <taxon>Troglotremata</taxon>
        <taxon>Troglotrematidae</taxon>
        <taxon>Paragonimus</taxon>
    </lineage>
</organism>
<feature type="domain" description="EF-hand" evidence="1">
    <location>
        <begin position="481"/>
        <end position="516"/>
    </location>
</feature>
<dbReference type="Pfam" id="PF13516">
    <property type="entry name" value="LRR_6"/>
    <property type="match status" value="2"/>
</dbReference>
<evidence type="ECO:0000313" key="2">
    <source>
        <dbReference type="EMBL" id="KAF7257930.1"/>
    </source>
</evidence>
<dbReference type="SMART" id="SM00368">
    <property type="entry name" value="LRR_RI"/>
    <property type="match status" value="3"/>
</dbReference>
<dbReference type="InterPro" id="IPR032675">
    <property type="entry name" value="LRR_dom_sf"/>
</dbReference>
<dbReference type="EMBL" id="JTDE01002056">
    <property type="protein sequence ID" value="KAF7257930.1"/>
    <property type="molecule type" value="Genomic_DNA"/>
</dbReference>
<accession>A0A8S9YXL6</accession>
<protein>
    <recommendedName>
        <fullName evidence="1">EF-hand domain-containing protein</fullName>
    </recommendedName>
</protein>
<dbReference type="InterPro" id="IPR001611">
    <property type="entry name" value="Leu-rich_rpt"/>
</dbReference>
<reference evidence="2" key="1">
    <citation type="submission" date="2019-07" db="EMBL/GenBank/DDBJ databases">
        <title>Annotation for the trematode Paragonimus miyazaki's.</title>
        <authorList>
            <person name="Choi Y.-J."/>
        </authorList>
    </citation>
    <scope>NUCLEOTIDE SEQUENCE</scope>
    <source>
        <strain evidence="2">Japan</strain>
    </source>
</reference>